<accession>A0A2V2W0V1</accession>
<protein>
    <submittedName>
        <fullName evidence="1">Putative Midasin</fullName>
    </submittedName>
</protein>
<dbReference type="EMBL" id="PRFC01000191">
    <property type="protein sequence ID" value="PWV02141.1"/>
    <property type="molecule type" value="Genomic_DNA"/>
</dbReference>
<evidence type="ECO:0000313" key="1">
    <source>
        <dbReference type="EMBL" id="PWV02141.1"/>
    </source>
</evidence>
<comment type="caution">
    <text evidence="1">The sequence shown here is derived from an EMBL/GenBank/DDBJ whole genome shotgun (WGS) entry which is preliminary data.</text>
</comment>
<proteinExistence type="predicted"/>
<name>A0A2V2W0V1_TRYCR</name>
<dbReference type="VEuPathDB" id="TriTrypDB:TcBrA4_0036880"/>
<dbReference type="VEuPathDB" id="TriTrypDB:TcG_07746"/>
<dbReference type="VEuPathDB" id="TriTrypDB:C3747_191g37"/>
<dbReference type="VEuPathDB" id="TriTrypDB:TcCL_ESM04115"/>
<reference evidence="1 2" key="1">
    <citation type="journal article" date="2018" name="Microb. Genom.">
        <title>Expanding an expanded genome: long-read sequencing of Trypanosoma cruzi.</title>
        <authorList>
            <person name="Berna L."/>
            <person name="Rodriguez M."/>
            <person name="Chiribao M.L."/>
            <person name="Parodi-Talice A."/>
            <person name="Pita S."/>
            <person name="Rijo G."/>
            <person name="Alvarez-Valin F."/>
            <person name="Robello C."/>
        </authorList>
    </citation>
    <scope>NUCLEOTIDE SEQUENCE [LARGE SCALE GENOMIC DNA]</scope>
    <source>
        <strain evidence="1 2">TCC</strain>
    </source>
</reference>
<dbReference type="VEuPathDB" id="TriTrypDB:TCSYLVIO_007259"/>
<dbReference type="VEuPathDB" id="TriTrypDB:Tc_MARK_5976"/>
<organism evidence="1 2">
    <name type="scientific">Trypanosoma cruzi</name>
    <dbReference type="NCBI Taxonomy" id="5693"/>
    <lineage>
        <taxon>Eukaryota</taxon>
        <taxon>Discoba</taxon>
        <taxon>Euglenozoa</taxon>
        <taxon>Kinetoplastea</taxon>
        <taxon>Metakinetoplastina</taxon>
        <taxon>Trypanosomatida</taxon>
        <taxon>Trypanosomatidae</taxon>
        <taxon>Trypanosoma</taxon>
        <taxon>Schizotrypanum</taxon>
    </lineage>
</organism>
<gene>
    <name evidence="1" type="ORF">C3747_191g37</name>
</gene>
<dbReference type="VEuPathDB" id="TriTrypDB:TCDM_01049"/>
<dbReference type="VEuPathDB" id="TriTrypDB:ECC02_005613"/>
<dbReference type="Proteomes" id="UP000246078">
    <property type="component" value="Unassembled WGS sequence"/>
</dbReference>
<dbReference type="AlphaFoldDB" id="A0A2V2W0V1"/>
<sequence length="191" mass="21844">MCLLSASNAPFRVTADNFVSLVIIVALIRSVVKKQTVVEAGHLIETIDQFLASLRRYLELPYPLIASKSAVQRSIIRPHITSADERSAFVSWNAGTRAVTSLSDERPFKSLWRTAIFRAEFALVQRVQQIRGGSFLLSPKVLQREIRQFIEVFCTKLHVLPELEVAFGRRCLNFGYRRAAMGSRWLRWCLY</sequence>
<dbReference type="VEuPathDB" id="TriTrypDB:TcYC6_0016180"/>
<evidence type="ECO:0000313" key="2">
    <source>
        <dbReference type="Proteomes" id="UP000246078"/>
    </source>
</evidence>
<dbReference type="VEuPathDB" id="TriTrypDB:C4B63_22g288"/>